<sequence>MISRIKMTKVNLCTCRLQSAGNDLLVETQCAELLQLVHIFNCIVAALTFRKPSTATE</sequence>
<organism evidence="1 2">
    <name type="scientific">Parascaris univalens</name>
    <name type="common">Nematode worm</name>
    <dbReference type="NCBI Taxonomy" id="6257"/>
    <lineage>
        <taxon>Eukaryota</taxon>
        <taxon>Metazoa</taxon>
        <taxon>Ecdysozoa</taxon>
        <taxon>Nematoda</taxon>
        <taxon>Chromadorea</taxon>
        <taxon>Rhabditida</taxon>
        <taxon>Spirurina</taxon>
        <taxon>Ascaridomorpha</taxon>
        <taxon>Ascaridoidea</taxon>
        <taxon>Ascarididae</taxon>
        <taxon>Parascaris</taxon>
    </lineage>
</organism>
<keyword evidence="1" id="KW-1185">Reference proteome</keyword>
<evidence type="ECO:0000313" key="1">
    <source>
        <dbReference type="Proteomes" id="UP000887569"/>
    </source>
</evidence>
<protein>
    <submittedName>
        <fullName evidence="2">Uncharacterized protein</fullName>
    </submittedName>
</protein>
<evidence type="ECO:0000313" key="2">
    <source>
        <dbReference type="WBParaSite" id="PgR049_g038_t02"/>
    </source>
</evidence>
<dbReference type="WBParaSite" id="PgR049_g038_t02">
    <property type="protein sequence ID" value="PgR049_g038_t02"/>
    <property type="gene ID" value="PgR049_g038"/>
</dbReference>
<proteinExistence type="predicted"/>
<dbReference type="Proteomes" id="UP000887569">
    <property type="component" value="Unplaced"/>
</dbReference>
<reference evidence="2" key="1">
    <citation type="submission" date="2022-11" db="UniProtKB">
        <authorList>
            <consortium name="WormBaseParasite"/>
        </authorList>
    </citation>
    <scope>IDENTIFICATION</scope>
</reference>
<dbReference type="AlphaFoldDB" id="A0A915BQH0"/>
<accession>A0A915BQH0</accession>
<name>A0A915BQH0_PARUN</name>